<accession>A0A538T973</accession>
<feature type="compositionally biased region" description="Low complexity" evidence="5">
    <location>
        <begin position="290"/>
        <end position="310"/>
    </location>
</feature>
<evidence type="ECO:0000259" key="6">
    <source>
        <dbReference type="Pfam" id="PF04085"/>
    </source>
</evidence>
<dbReference type="GO" id="GO:0005886">
    <property type="term" value="C:plasma membrane"/>
    <property type="evidence" value="ECO:0007669"/>
    <property type="project" value="TreeGrafter"/>
</dbReference>
<dbReference type="PANTHER" id="PTHR34138:SF1">
    <property type="entry name" value="CELL SHAPE-DETERMINING PROTEIN MREC"/>
    <property type="match status" value="1"/>
</dbReference>
<comment type="caution">
    <text evidence="8">The sequence shown here is derived from an EMBL/GenBank/DDBJ whole genome shotgun (WGS) entry which is preliminary data.</text>
</comment>
<evidence type="ECO:0000313" key="9">
    <source>
        <dbReference type="Proteomes" id="UP000316292"/>
    </source>
</evidence>
<evidence type="ECO:0000256" key="1">
    <source>
        <dbReference type="ARBA" id="ARBA00009369"/>
    </source>
</evidence>
<gene>
    <name evidence="8" type="primary">mreC</name>
    <name evidence="7" type="ORF">E6K71_06530</name>
    <name evidence="8" type="ORF">E6K75_03250</name>
</gene>
<feature type="domain" description="Rod shape-determining protein MreC beta-barrel core" evidence="6">
    <location>
        <begin position="111"/>
        <end position="258"/>
    </location>
</feature>
<dbReference type="InterPro" id="IPR055342">
    <property type="entry name" value="MreC_beta-barrel_core"/>
</dbReference>
<evidence type="ECO:0000313" key="8">
    <source>
        <dbReference type="EMBL" id="TMQ60182.1"/>
    </source>
</evidence>
<dbReference type="Proteomes" id="UP000316292">
    <property type="component" value="Unassembled WGS sequence"/>
</dbReference>
<comment type="similarity">
    <text evidence="1">Belongs to the MreC family.</text>
</comment>
<dbReference type="NCBIfam" id="TIGR00219">
    <property type="entry name" value="mreC"/>
    <property type="match status" value="1"/>
</dbReference>
<evidence type="ECO:0000313" key="7">
    <source>
        <dbReference type="EMBL" id="TMQ48828.1"/>
    </source>
</evidence>
<keyword evidence="3" id="KW-0133">Cell shape</keyword>
<protein>
    <recommendedName>
        <fullName evidence="2">Cell shape-determining protein MreC</fullName>
    </recommendedName>
    <alternativeName>
        <fullName evidence="4">Cell shape protein MreC</fullName>
    </alternativeName>
</protein>
<evidence type="ECO:0000256" key="2">
    <source>
        <dbReference type="ARBA" id="ARBA00013855"/>
    </source>
</evidence>
<name>A0A538T973_UNCEI</name>
<evidence type="ECO:0000256" key="4">
    <source>
        <dbReference type="ARBA" id="ARBA00032089"/>
    </source>
</evidence>
<organism evidence="8 10">
    <name type="scientific">Eiseniibacteriota bacterium</name>
    <dbReference type="NCBI Taxonomy" id="2212470"/>
    <lineage>
        <taxon>Bacteria</taxon>
        <taxon>Candidatus Eiseniibacteriota</taxon>
    </lineage>
</organism>
<dbReference type="Gene3D" id="2.40.10.340">
    <property type="entry name" value="Rod shape-determining protein MreC, domain 1"/>
    <property type="match status" value="1"/>
</dbReference>
<dbReference type="PANTHER" id="PTHR34138">
    <property type="entry name" value="CELL SHAPE-DETERMINING PROTEIN MREC"/>
    <property type="match status" value="1"/>
</dbReference>
<dbReference type="InterPro" id="IPR042175">
    <property type="entry name" value="Cell/Rod_MreC_2"/>
</dbReference>
<dbReference type="AlphaFoldDB" id="A0A538T973"/>
<dbReference type="GO" id="GO:0008360">
    <property type="term" value="P:regulation of cell shape"/>
    <property type="evidence" value="ECO:0007669"/>
    <property type="project" value="UniProtKB-KW"/>
</dbReference>
<dbReference type="EMBL" id="VBOR01000065">
    <property type="protein sequence ID" value="TMQ48828.1"/>
    <property type="molecule type" value="Genomic_DNA"/>
</dbReference>
<dbReference type="Pfam" id="PF04085">
    <property type="entry name" value="MreC"/>
    <property type="match status" value="1"/>
</dbReference>
<evidence type="ECO:0000256" key="3">
    <source>
        <dbReference type="ARBA" id="ARBA00022960"/>
    </source>
</evidence>
<proteinExistence type="inferred from homology"/>
<reference evidence="9 10" key="1">
    <citation type="journal article" date="2019" name="Nat. Microbiol.">
        <title>Mediterranean grassland soil C-N compound turnover is dependent on rainfall and depth, and is mediated by genomically divergent microorganisms.</title>
        <authorList>
            <person name="Diamond S."/>
            <person name="Andeer P.F."/>
            <person name="Li Z."/>
            <person name="Crits-Christoph A."/>
            <person name="Burstein D."/>
            <person name="Anantharaman K."/>
            <person name="Lane K.R."/>
            <person name="Thomas B.C."/>
            <person name="Pan C."/>
            <person name="Northen T.R."/>
            <person name="Banfield J.F."/>
        </authorList>
    </citation>
    <scope>NUCLEOTIDE SEQUENCE [LARGE SCALE GENOMIC DNA]</scope>
    <source>
        <strain evidence="7">WS_1</strain>
        <strain evidence="8">WS_5</strain>
    </source>
</reference>
<feature type="region of interest" description="Disordered" evidence="5">
    <location>
        <begin position="269"/>
        <end position="321"/>
    </location>
</feature>
<sequence>MFRLLFARRADWAAFTVACVLSLTLMSLGRGPQARAVWFVQHTLLAPVNAVVGWLDAGVGVYWENQKLKKRLAQMQMEADAMRAERVENARLRGLLHLSQENPSDLASARVVARSLDRLGGSLTIDKGEKDGILPNRAVLTPDGLVGRVDRSTSHEARVLTLLHRDCSVAVRVGRSRVDGVVQWEFGDRPMLSLLYVSAREDVQAGDDVLTSGLGGIFPEGVRVGSVTKVNVAENGLMKEVQVRPAVNFRSLEDVLIYMPGGAGLGPRMPAVESDVPDSVTQAPVPKPVPKVSAPKTAVPKTSVPTTPVPEAAPSDSVGVE</sequence>
<dbReference type="Gene3D" id="2.40.10.350">
    <property type="entry name" value="Rod shape-determining protein MreC, domain 2"/>
    <property type="match status" value="1"/>
</dbReference>
<dbReference type="Proteomes" id="UP000320913">
    <property type="component" value="Unassembled WGS sequence"/>
</dbReference>
<dbReference type="InterPro" id="IPR007221">
    <property type="entry name" value="MreC"/>
</dbReference>
<evidence type="ECO:0000313" key="10">
    <source>
        <dbReference type="Proteomes" id="UP000320913"/>
    </source>
</evidence>
<dbReference type="InterPro" id="IPR042177">
    <property type="entry name" value="Cell/Rod_1"/>
</dbReference>
<evidence type="ECO:0000256" key="5">
    <source>
        <dbReference type="SAM" id="MobiDB-lite"/>
    </source>
</evidence>
<dbReference type="EMBL" id="VBOV01000084">
    <property type="protein sequence ID" value="TMQ60182.1"/>
    <property type="molecule type" value="Genomic_DNA"/>
</dbReference>